<proteinExistence type="predicted"/>
<dbReference type="EMBL" id="JAQJAN010000016">
    <property type="protein sequence ID" value="KAJ5710220.1"/>
    <property type="molecule type" value="Genomic_DNA"/>
</dbReference>
<keyword evidence="3" id="KW-1185">Reference proteome</keyword>
<gene>
    <name evidence="2" type="ORF">N7493_009387</name>
</gene>
<organism evidence="2 3">
    <name type="scientific">Penicillium malachiteum</name>
    <dbReference type="NCBI Taxonomy" id="1324776"/>
    <lineage>
        <taxon>Eukaryota</taxon>
        <taxon>Fungi</taxon>
        <taxon>Dikarya</taxon>
        <taxon>Ascomycota</taxon>
        <taxon>Pezizomycotina</taxon>
        <taxon>Eurotiomycetes</taxon>
        <taxon>Eurotiomycetidae</taxon>
        <taxon>Eurotiales</taxon>
        <taxon>Aspergillaceae</taxon>
        <taxon>Penicillium</taxon>
    </lineage>
</organism>
<protein>
    <submittedName>
        <fullName evidence="2">Uncharacterized protein</fullName>
    </submittedName>
</protein>
<accession>A0AAD6HF09</accession>
<evidence type="ECO:0000256" key="1">
    <source>
        <dbReference type="SAM" id="MobiDB-lite"/>
    </source>
</evidence>
<evidence type="ECO:0000313" key="3">
    <source>
        <dbReference type="Proteomes" id="UP001215712"/>
    </source>
</evidence>
<evidence type="ECO:0000313" key="2">
    <source>
        <dbReference type="EMBL" id="KAJ5710220.1"/>
    </source>
</evidence>
<dbReference type="Proteomes" id="UP001215712">
    <property type="component" value="Unassembled WGS sequence"/>
</dbReference>
<name>A0AAD6HF09_9EURO</name>
<reference evidence="2" key="2">
    <citation type="submission" date="2023-01" db="EMBL/GenBank/DDBJ databases">
        <authorList>
            <person name="Petersen C."/>
        </authorList>
    </citation>
    <scope>NUCLEOTIDE SEQUENCE</scope>
    <source>
        <strain evidence="2">IBT 17514</strain>
    </source>
</reference>
<comment type="caution">
    <text evidence="2">The sequence shown here is derived from an EMBL/GenBank/DDBJ whole genome shotgun (WGS) entry which is preliminary data.</text>
</comment>
<sequence length="161" mass="16915">MLQRQPASTAVVNTSLPLSHRSFSPAPAGSANALCERSWWAATPNVFHPRRCSYRSPGPAWASASLESVDGWPLATPDTLDSGGSCLVGSAVRRRRPRGQPLHPKPHGAADPRPRGDPGPDSCDRTGARGEQSKGAIGWSSASLPVRRGDSGRPGAHRAPS</sequence>
<feature type="region of interest" description="Disordered" evidence="1">
    <location>
        <begin position="70"/>
        <end position="161"/>
    </location>
</feature>
<reference evidence="2" key="1">
    <citation type="journal article" date="2023" name="IMA Fungus">
        <title>Comparative genomic study of the Penicillium genus elucidates a diverse pangenome and 15 lateral gene transfer events.</title>
        <authorList>
            <person name="Petersen C."/>
            <person name="Sorensen T."/>
            <person name="Nielsen M.R."/>
            <person name="Sondergaard T.E."/>
            <person name="Sorensen J.L."/>
            <person name="Fitzpatrick D.A."/>
            <person name="Frisvad J.C."/>
            <person name="Nielsen K.L."/>
        </authorList>
    </citation>
    <scope>NUCLEOTIDE SEQUENCE</scope>
    <source>
        <strain evidence="2">IBT 17514</strain>
    </source>
</reference>
<dbReference type="AlphaFoldDB" id="A0AAD6HF09"/>
<feature type="compositionally biased region" description="Basic and acidic residues" evidence="1">
    <location>
        <begin position="108"/>
        <end position="132"/>
    </location>
</feature>